<evidence type="ECO:0000256" key="5">
    <source>
        <dbReference type="ARBA" id="ARBA00022741"/>
    </source>
</evidence>
<evidence type="ECO:0000256" key="1">
    <source>
        <dbReference type="ARBA" id="ARBA00000085"/>
    </source>
</evidence>
<dbReference type="EC" id="2.7.13.3" evidence="2"/>
<dbReference type="EMBL" id="CM001441">
    <property type="protein sequence ID" value="EHQ88911.1"/>
    <property type="molecule type" value="Genomic_DNA"/>
</dbReference>
<keyword evidence="6 12" id="KW-0418">Kinase</keyword>
<keyword evidence="8" id="KW-0902">Two-component regulatory system</keyword>
<dbReference type="Gene3D" id="3.30.450.20">
    <property type="entry name" value="PAS domain"/>
    <property type="match status" value="1"/>
</dbReference>
<evidence type="ECO:0000256" key="7">
    <source>
        <dbReference type="ARBA" id="ARBA00022840"/>
    </source>
</evidence>
<evidence type="ECO:0000256" key="9">
    <source>
        <dbReference type="SAM" id="Phobius"/>
    </source>
</evidence>
<keyword evidence="9" id="KW-1133">Transmembrane helix</keyword>
<dbReference type="InterPro" id="IPR036890">
    <property type="entry name" value="HATPase_C_sf"/>
</dbReference>
<dbReference type="STRING" id="768710.DesyoDRAFT_1783"/>
<keyword evidence="9" id="KW-0472">Membrane</keyword>
<dbReference type="Pfam" id="PF07730">
    <property type="entry name" value="HisKA_3"/>
    <property type="match status" value="1"/>
</dbReference>
<comment type="catalytic activity">
    <reaction evidence="1">
        <text>ATP + protein L-histidine = ADP + protein N-phospho-L-histidine.</text>
        <dbReference type="EC" id="2.7.13.3"/>
    </reaction>
</comment>
<reference evidence="12 13" key="1">
    <citation type="submission" date="2011-11" db="EMBL/GenBank/DDBJ databases">
        <title>The Noncontiguous Finished genome of Desulfosporosinus youngiae DSM 17734.</title>
        <authorList>
            <consortium name="US DOE Joint Genome Institute (JGI-PGF)"/>
            <person name="Lucas S."/>
            <person name="Han J."/>
            <person name="Lapidus A."/>
            <person name="Cheng J.-F."/>
            <person name="Goodwin L."/>
            <person name="Pitluck S."/>
            <person name="Peters L."/>
            <person name="Ovchinnikova G."/>
            <person name="Lu M."/>
            <person name="Land M.L."/>
            <person name="Hauser L."/>
            <person name="Pester M."/>
            <person name="Spring S."/>
            <person name="Ollivier B."/>
            <person name="Rattei T."/>
            <person name="Klenk H.-P."/>
            <person name="Wagner M."/>
            <person name="Loy A."/>
            <person name="Woyke T.J."/>
        </authorList>
    </citation>
    <scope>NUCLEOTIDE SEQUENCE [LARGE SCALE GENOMIC DNA]</scope>
    <source>
        <strain evidence="12 13">DSM 17734</strain>
    </source>
</reference>
<evidence type="ECO:0000259" key="10">
    <source>
        <dbReference type="PROSITE" id="PS50109"/>
    </source>
</evidence>
<dbReference type="GO" id="GO:0046983">
    <property type="term" value="F:protein dimerization activity"/>
    <property type="evidence" value="ECO:0007669"/>
    <property type="project" value="InterPro"/>
</dbReference>
<feature type="transmembrane region" description="Helical" evidence="9">
    <location>
        <begin position="16"/>
        <end position="36"/>
    </location>
</feature>
<organism evidence="12 13">
    <name type="scientific">Desulfosporosinus youngiae DSM 17734</name>
    <dbReference type="NCBI Taxonomy" id="768710"/>
    <lineage>
        <taxon>Bacteria</taxon>
        <taxon>Bacillati</taxon>
        <taxon>Bacillota</taxon>
        <taxon>Clostridia</taxon>
        <taxon>Eubacteriales</taxon>
        <taxon>Desulfitobacteriaceae</taxon>
        <taxon>Desulfosporosinus</taxon>
    </lineage>
</organism>
<dbReference type="InterPro" id="IPR011712">
    <property type="entry name" value="Sig_transdc_His_kin_sub3_dim/P"/>
</dbReference>
<dbReference type="InterPro" id="IPR003594">
    <property type="entry name" value="HATPase_dom"/>
</dbReference>
<dbReference type="InterPro" id="IPR050482">
    <property type="entry name" value="Sensor_HK_TwoCompSys"/>
</dbReference>
<dbReference type="HOGENOM" id="CLU_000445_114_58_9"/>
<dbReference type="CDD" id="cd16917">
    <property type="entry name" value="HATPase_UhpB-NarQ-NarX-like"/>
    <property type="match status" value="1"/>
</dbReference>
<dbReference type="SUPFAM" id="SSF55874">
    <property type="entry name" value="ATPase domain of HSP90 chaperone/DNA topoisomerase II/histidine kinase"/>
    <property type="match status" value="1"/>
</dbReference>
<protein>
    <recommendedName>
        <fullName evidence="2">histidine kinase</fullName>
        <ecNumber evidence="2">2.7.13.3</ecNumber>
    </recommendedName>
</protein>
<evidence type="ECO:0000313" key="12">
    <source>
        <dbReference type="EMBL" id="EHQ88911.1"/>
    </source>
</evidence>
<dbReference type="Gene3D" id="1.20.5.1930">
    <property type="match status" value="1"/>
</dbReference>
<keyword evidence="7" id="KW-0067">ATP-binding</keyword>
<dbReference type="Gene3D" id="3.30.565.10">
    <property type="entry name" value="Histidine kinase-like ATPase, C-terminal domain"/>
    <property type="match status" value="1"/>
</dbReference>
<gene>
    <name evidence="12" type="ORF">DesyoDRAFT_1783</name>
</gene>
<proteinExistence type="predicted"/>
<dbReference type="Proteomes" id="UP000005104">
    <property type="component" value="Chromosome"/>
</dbReference>
<evidence type="ECO:0000256" key="3">
    <source>
        <dbReference type="ARBA" id="ARBA00022553"/>
    </source>
</evidence>
<dbReference type="InterPro" id="IPR031621">
    <property type="entry name" value="HisKA_7TM"/>
</dbReference>
<feature type="domain" description="Histidine kinase" evidence="10">
    <location>
        <begin position="374"/>
        <end position="574"/>
    </location>
</feature>
<keyword evidence="9" id="KW-0812">Transmembrane</keyword>
<keyword evidence="13" id="KW-1185">Reference proteome</keyword>
<accession>H5Y3E2</accession>
<feature type="transmembrane region" description="Helical" evidence="9">
    <location>
        <begin position="188"/>
        <end position="206"/>
    </location>
</feature>
<evidence type="ECO:0000259" key="11">
    <source>
        <dbReference type="PROSITE" id="PS50113"/>
    </source>
</evidence>
<dbReference type="GO" id="GO:0005524">
    <property type="term" value="F:ATP binding"/>
    <property type="evidence" value="ECO:0007669"/>
    <property type="project" value="UniProtKB-KW"/>
</dbReference>
<keyword evidence="4" id="KW-0808">Transferase</keyword>
<keyword evidence="3" id="KW-0597">Phosphoprotein</keyword>
<dbReference type="Pfam" id="PF16927">
    <property type="entry name" value="HisKA_7TM"/>
    <property type="match status" value="1"/>
</dbReference>
<dbReference type="GO" id="GO:0016020">
    <property type="term" value="C:membrane"/>
    <property type="evidence" value="ECO:0007669"/>
    <property type="project" value="InterPro"/>
</dbReference>
<dbReference type="SMART" id="SM00387">
    <property type="entry name" value="HATPase_c"/>
    <property type="match status" value="1"/>
</dbReference>
<evidence type="ECO:0000256" key="8">
    <source>
        <dbReference type="ARBA" id="ARBA00023012"/>
    </source>
</evidence>
<keyword evidence="5" id="KW-0547">Nucleotide-binding</keyword>
<dbReference type="AlphaFoldDB" id="H5Y3E2"/>
<dbReference type="SUPFAM" id="SSF55785">
    <property type="entry name" value="PYP-like sensor domain (PAS domain)"/>
    <property type="match status" value="1"/>
</dbReference>
<dbReference type="PROSITE" id="PS50109">
    <property type="entry name" value="HIS_KIN"/>
    <property type="match status" value="1"/>
</dbReference>
<feature type="transmembrane region" description="Helical" evidence="9">
    <location>
        <begin position="79"/>
        <end position="98"/>
    </location>
</feature>
<dbReference type="OrthoDB" id="199946at2"/>
<dbReference type="Pfam" id="PF02518">
    <property type="entry name" value="HATPase_c"/>
    <property type="match status" value="1"/>
</dbReference>
<dbReference type="GO" id="GO:0000155">
    <property type="term" value="F:phosphorelay sensor kinase activity"/>
    <property type="evidence" value="ECO:0007669"/>
    <property type="project" value="InterPro"/>
</dbReference>
<feature type="transmembrane region" description="Helical" evidence="9">
    <location>
        <begin position="48"/>
        <end position="67"/>
    </location>
</feature>
<dbReference type="PANTHER" id="PTHR24421:SF10">
    <property type="entry name" value="NITRATE_NITRITE SENSOR PROTEIN NARQ"/>
    <property type="match status" value="1"/>
</dbReference>
<sequence length="587" mass="66296">MVLVGGERVNYQYHPYIMPVIASACVSLSLGIFTLLKRRDVKGAKSFMISMFVVTIWSGGNALEIAGSDLPTKLFWANVQYFAYCYSPVTLLALCMEFTGFDRWVDNKKVLRFAVLPAIILLLVWTDPLHSLIRYNLHMDYSGTFPVIAKRYGPMFYIHALYSHFLNFFAWVLLFREVFFRNTVYRKQAAALLLGISFIVLPNILYISGYSPVKRFDLTPVFFAPAGLIIAWAIFRYKMFDAVPLAWATVIRTMEAGVMVLDLRNRVLDVNPFFANMAEINPALVLTKQVDEVCTGIPELIQFCTSPNMTPSEFSRIVNGQTKVYEVWISPLMDQKGKLIGRLVVINDITQKKLVQQEYQKQQWKLAVTEERERLARDLHDNLAQVLGFLNFQTEGIRQELLNAGVTIARPQIDKLVEVTQAAHADIREYIRRARNSGFMDKNFAEALAGDIRSFEEQSGIKVQLDIPPGFTGRELKPLVRINLLNIIKEALNNIRKHAGAGVVSLSLVRAEGQLSAAIEDDGRGFDSKPDEDTNHGFGLNIMRERAWEIGAQIEIVSAEGKGSRITLLVPLEEVRREDAGESDAGR</sequence>
<dbReference type="PANTHER" id="PTHR24421">
    <property type="entry name" value="NITRATE/NITRITE SENSOR PROTEIN NARX-RELATED"/>
    <property type="match status" value="1"/>
</dbReference>
<dbReference type="PROSITE" id="PS50113">
    <property type="entry name" value="PAC"/>
    <property type="match status" value="1"/>
</dbReference>
<feature type="transmembrane region" description="Helical" evidence="9">
    <location>
        <begin position="218"/>
        <end position="235"/>
    </location>
</feature>
<feature type="transmembrane region" description="Helical" evidence="9">
    <location>
        <begin position="156"/>
        <end position="176"/>
    </location>
</feature>
<evidence type="ECO:0000256" key="4">
    <source>
        <dbReference type="ARBA" id="ARBA00022679"/>
    </source>
</evidence>
<dbReference type="InterPro" id="IPR035965">
    <property type="entry name" value="PAS-like_dom_sf"/>
</dbReference>
<dbReference type="InterPro" id="IPR000700">
    <property type="entry name" value="PAS-assoc_C"/>
</dbReference>
<name>H5Y3E2_9FIRM</name>
<evidence type="ECO:0000256" key="2">
    <source>
        <dbReference type="ARBA" id="ARBA00012438"/>
    </source>
</evidence>
<feature type="transmembrane region" description="Helical" evidence="9">
    <location>
        <begin position="110"/>
        <end position="126"/>
    </location>
</feature>
<dbReference type="InterPro" id="IPR005467">
    <property type="entry name" value="His_kinase_dom"/>
</dbReference>
<dbReference type="eggNOG" id="COG3920">
    <property type="taxonomic scope" value="Bacteria"/>
</dbReference>
<feature type="domain" description="PAC" evidence="11">
    <location>
        <begin position="308"/>
        <end position="361"/>
    </location>
</feature>
<evidence type="ECO:0000256" key="6">
    <source>
        <dbReference type="ARBA" id="ARBA00022777"/>
    </source>
</evidence>
<evidence type="ECO:0000313" key="13">
    <source>
        <dbReference type="Proteomes" id="UP000005104"/>
    </source>
</evidence>